<accession>A4KXN3</accession>
<dbReference type="GeneID" id="6799823"/>
<dbReference type="RefSeq" id="YP_002154438.1">
    <property type="nucleotide sequence ID" value="NC_009233.1"/>
</dbReference>
<name>A4KXN3_HVAVE</name>
<dbReference type="KEGG" id="vg:6799824"/>
<dbReference type="GeneID" id="5076202"/>
<keyword evidence="2" id="KW-1185">Reference proteome</keyword>
<dbReference type="GeneID" id="6799824"/>
<reference evidence="1 2" key="1">
    <citation type="journal article" date="2007" name="J. Gen. Virol.">
        <title>Sequence and organization of the Heliothis virescens ascovirus genome.</title>
        <authorList>
            <person name="Asgari S."/>
            <person name="Davis J."/>
            <person name="Wood D."/>
            <person name="Wilson P."/>
            <person name="McGrath A."/>
        </authorList>
    </citation>
    <scope>NUCLEOTIDE SEQUENCE [LARGE SCALE GENOMIC DNA]</scope>
    <source>
        <strain evidence="2">HvAv-3e</strain>
    </source>
</reference>
<organismHost>
    <name type="scientific">Noctuidae</name>
    <name type="common">owlet moths</name>
    <dbReference type="NCBI Taxonomy" id="7100"/>
</organismHost>
<dbReference type="RefSeq" id="YP_001111030.1">
    <property type="nucleotide sequence ID" value="NC_009233.1"/>
</dbReference>
<protein>
    <submittedName>
        <fullName evidence="1">Uncharacterized protein</fullName>
    </submittedName>
</protein>
<dbReference type="Proteomes" id="UP000001324">
    <property type="component" value="Segment"/>
</dbReference>
<evidence type="ECO:0000313" key="2">
    <source>
        <dbReference type="Proteomes" id="UP000001324"/>
    </source>
</evidence>
<evidence type="ECO:0000313" key="1">
    <source>
        <dbReference type="EMBL" id="ABO37202.1"/>
    </source>
</evidence>
<proteinExistence type="predicted"/>
<dbReference type="KEGG" id="vg:6799823"/>
<organism evidence="2">
    <name type="scientific">Heliothis virescens ascovirus 3e</name>
    <name type="common">HvAV-3e</name>
    <dbReference type="NCBI Taxonomy" id="260797"/>
    <lineage>
        <taxon>Viruses</taxon>
        <taxon>Varidnaviria</taxon>
        <taxon>Bamfordvirae</taxon>
        <taxon>Nucleocytoviricota</taxon>
        <taxon>Megaviricetes</taxon>
        <taxon>Pimascovirales</taxon>
        <taxon>Pimascovirales incertae sedis</taxon>
        <taxon>Ascoviridae</taxon>
        <taxon>Ascovirus</taxon>
        <taxon>Ascovirus hvav3a</taxon>
    </lineage>
</organism>
<dbReference type="KEGG" id="vg:5076202"/>
<dbReference type="RefSeq" id="YP_002154437.1">
    <property type="nucleotide sequence ID" value="NC_009233.1"/>
</dbReference>
<dbReference type="EMBL" id="EF133465">
    <property type="protein sequence ID" value="ABO37202.1"/>
    <property type="molecule type" value="Genomic_DNA"/>
</dbReference>
<sequence length="133" mass="14688">MTHNRSRGRTVRTPDRRYICVSAVEGSNHRLNEIGSRFGVRVKLVGPESAESRNVIVRLCLLNGVKRCRRPGVSIGISHRVTNLSKCRDAVGKLKSRSALCRPRPSRNSGVTTDTDPHSIRLTVRCTVSEPGS</sequence>